<reference evidence="1" key="1">
    <citation type="submission" date="2019-03" db="EMBL/GenBank/DDBJ databases">
        <authorList>
            <person name="Hao L."/>
        </authorList>
    </citation>
    <scope>NUCLEOTIDE SEQUENCE</scope>
</reference>
<dbReference type="GO" id="GO:0006043">
    <property type="term" value="P:glucosamine catabolic process"/>
    <property type="evidence" value="ECO:0007669"/>
    <property type="project" value="TreeGrafter"/>
</dbReference>
<evidence type="ECO:0000313" key="1">
    <source>
        <dbReference type="EMBL" id="VFU11377.1"/>
    </source>
</evidence>
<dbReference type="GO" id="GO:0042802">
    <property type="term" value="F:identical protein binding"/>
    <property type="evidence" value="ECO:0007669"/>
    <property type="project" value="TreeGrafter"/>
</dbReference>
<dbReference type="PANTHER" id="PTHR11280:SF5">
    <property type="entry name" value="GLUCOSAMINE-6-PHOSPHATE ISOMERASE"/>
    <property type="match status" value="1"/>
</dbReference>
<dbReference type="InterPro" id="IPR037171">
    <property type="entry name" value="NagB/RpiA_transferase-like"/>
</dbReference>
<dbReference type="GO" id="GO:0004342">
    <property type="term" value="F:glucosamine-6-phosphate deaminase activity"/>
    <property type="evidence" value="ECO:0007669"/>
    <property type="project" value="UniProtKB-EC"/>
</dbReference>
<dbReference type="GO" id="GO:0005737">
    <property type="term" value="C:cytoplasm"/>
    <property type="evidence" value="ECO:0007669"/>
    <property type="project" value="TreeGrafter"/>
</dbReference>
<dbReference type="GO" id="GO:0006046">
    <property type="term" value="P:N-acetylglucosamine catabolic process"/>
    <property type="evidence" value="ECO:0007669"/>
    <property type="project" value="TreeGrafter"/>
</dbReference>
<dbReference type="Gene3D" id="3.40.50.1360">
    <property type="match status" value="1"/>
</dbReference>
<gene>
    <name evidence="1" type="primary">nagB</name>
    <name evidence="1" type="ORF">SCFA_1050009</name>
</gene>
<dbReference type="EMBL" id="CAADRM010000008">
    <property type="protein sequence ID" value="VFU11377.1"/>
    <property type="molecule type" value="Genomic_DNA"/>
</dbReference>
<protein>
    <submittedName>
        <fullName evidence="1">Glucosamine-6-phosphate deaminase</fullName>
        <ecNumber evidence="1">3.5.99.6</ecNumber>
    </submittedName>
</protein>
<dbReference type="EC" id="3.5.99.6" evidence="1"/>
<keyword evidence="1" id="KW-0378">Hydrolase</keyword>
<name>A0A485LZ29_9ZZZZ</name>
<accession>A0A485LZ29</accession>
<dbReference type="InterPro" id="IPR004547">
    <property type="entry name" value="Glucosamine6P_isomerase"/>
</dbReference>
<dbReference type="AlphaFoldDB" id="A0A485LZ29"/>
<sequence>MGIEIFVTEDFASMSEVAADIAKEKIQQVLKQKQEAVLGLATGNSPTGLYKHLAKAANEGEFDSTRCRSFNLDEYVGLPGENAQLRVMHPESYSYFMIQEFFGLLKGKFIETNVPYGALIEQKKLIAELKANPQDWQEKGTGKGKSIAIRKYPDSSYLAWIKRDILDGYARKIRKAGGIDLQIIGVGGRGHVAFHESGIPFKGSSVLLVKLDDNTVANAVADGHFASKKDSPQYAVSMGAGLVYKAKTVMLLANGERKLEPITRSILDKPTAEIPISYGQIYSEKGGNLIYVLDRIAGRELLANRQALKARGIRIREVDVPAPAGAALTA</sequence>
<dbReference type="SUPFAM" id="SSF100950">
    <property type="entry name" value="NagB/RpiA/CoA transferase-like"/>
    <property type="match status" value="1"/>
</dbReference>
<dbReference type="PANTHER" id="PTHR11280">
    <property type="entry name" value="GLUCOSAMINE-6-PHOSPHATE ISOMERASE"/>
    <property type="match status" value="1"/>
</dbReference>
<organism evidence="1">
    <name type="scientific">anaerobic digester metagenome</name>
    <dbReference type="NCBI Taxonomy" id="1263854"/>
    <lineage>
        <taxon>unclassified sequences</taxon>
        <taxon>metagenomes</taxon>
        <taxon>ecological metagenomes</taxon>
    </lineage>
</organism>
<proteinExistence type="predicted"/>
<dbReference type="GO" id="GO:0019262">
    <property type="term" value="P:N-acetylneuraminate catabolic process"/>
    <property type="evidence" value="ECO:0007669"/>
    <property type="project" value="TreeGrafter"/>
</dbReference>